<reference evidence="5 6" key="1">
    <citation type="submission" date="2018-02" db="EMBL/GenBank/DDBJ databases">
        <title>Draft genome of wild Prunus yedoensis var. nudiflora.</title>
        <authorList>
            <person name="Baek S."/>
            <person name="Kim J.-H."/>
            <person name="Choi K."/>
            <person name="Kim G.-B."/>
            <person name="Cho A."/>
            <person name="Jang H."/>
            <person name="Shin C.-H."/>
            <person name="Yu H.-J."/>
            <person name="Mun J.-H."/>
        </authorList>
    </citation>
    <scope>NUCLEOTIDE SEQUENCE [LARGE SCALE GENOMIC DNA]</scope>
    <source>
        <strain evidence="6">cv. Jeju island</strain>
        <tissue evidence="5">Leaf</tissue>
    </source>
</reference>
<dbReference type="SUPFAM" id="SSF57997">
    <property type="entry name" value="Tropomyosin"/>
    <property type="match status" value="1"/>
</dbReference>
<keyword evidence="6" id="KW-1185">Reference proteome</keyword>
<sequence>MEVVKTAEVMASSESSSSSHLDKHDRVGSESHLLTTDNSKLETTQSSSDSASVEQNQLLPADNPASSSSTIANESTSSNRYPASTSMITVNKTEKHTQVADSGPKNVDHGSNSPSLEQNHLLPTDTSSSASITTVNKTETDTPDTVVEDSGPKKGDNVVTSTRRSLPNIKVARNTVTKSEASYSPKSAKLAYVNNVVSSPNVKFASFSARRSGAIDSPKSAKNRGLIDTTAPFESVKEAVSKFGGIVDWKAHRIQTVERRKIVEQELEKAQEEIPEYRKQSEAAEKAKVQVLKELDSTKRFVEELKLNLERAQTEEQQAKQDSELAKLRVEEMEQGIADEASVAAKAQLEVAKARHTAAVTELKSVKEELEALHKEYASLVTEKDMAIKKAEEAISASKEVEKTVEELTIELIATKESLEAGHAAHLEAEEQRIGAVMAKDKILFIGRRS</sequence>
<evidence type="ECO:0000256" key="1">
    <source>
        <dbReference type="ARBA" id="ARBA00005485"/>
    </source>
</evidence>
<dbReference type="GO" id="GO:0009904">
    <property type="term" value="P:chloroplast accumulation movement"/>
    <property type="evidence" value="ECO:0007669"/>
    <property type="project" value="TreeGrafter"/>
</dbReference>
<organism evidence="5 6">
    <name type="scientific">Prunus yedoensis var. nudiflora</name>
    <dbReference type="NCBI Taxonomy" id="2094558"/>
    <lineage>
        <taxon>Eukaryota</taxon>
        <taxon>Viridiplantae</taxon>
        <taxon>Streptophyta</taxon>
        <taxon>Embryophyta</taxon>
        <taxon>Tracheophyta</taxon>
        <taxon>Spermatophyta</taxon>
        <taxon>Magnoliopsida</taxon>
        <taxon>eudicotyledons</taxon>
        <taxon>Gunneridae</taxon>
        <taxon>Pentapetalae</taxon>
        <taxon>rosids</taxon>
        <taxon>fabids</taxon>
        <taxon>Rosales</taxon>
        <taxon>Rosaceae</taxon>
        <taxon>Amygdaloideae</taxon>
        <taxon>Amygdaleae</taxon>
        <taxon>Prunus</taxon>
    </lineage>
</organism>
<evidence type="ECO:0000313" key="6">
    <source>
        <dbReference type="Proteomes" id="UP000250321"/>
    </source>
</evidence>
<dbReference type="AlphaFoldDB" id="A0A314ZBX5"/>
<dbReference type="EMBL" id="PJQY01000227">
    <property type="protein sequence ID" value="PQQ15577.1"/>
    <property type="molecule type" value="Genomic_DNA"/>
</dbReference>
<feature type="coiled-coil region" evidence="3">
    <location>
        <begin position="253"/>
        <end position="331"/>
    </location>
</feature>
<feature type="compositionally biased region" description="Basic and acidic residues" evidence="4">
    <location>
        <begin position="20"/>
        <end position="29"/>
    </location>
</feature>
<protein>
    <submittedName>
        <fullName evidence="5">Protein WEAK CHLOROPLAST MOVEMENT UNDER BLUE LIGHT 1</fullName>
    </submittedName>
</protein>
<dbReference type="Proteomes" id="UP000250321">
    <property type="component" value="Unassembled WGS sequence"/>
</dbReference>
<evidence type="ECO:0000313" key="5">
    <source>
        <dbReference type="EMBL" id="PQQ15577.1"/>
    </source>
</evidence>
<comment type="caution">
    <text evidence="5">The sequence shown here is derived from an EMBL/GenBank/DDBJ whole genome shotgun (WGS) entry which is preliminary data.</text>
</comment>
<feature type="compositionally biased region" description="Polar residues" evidence="4">
    <location>
        <begin position="124"/>
        <end position="137"/>
    </location>
</feature>
<feature type="region of interest" description="Disordered" evidence="4">
    <location>
        <begin position="1"/>
        <end position="160"/>
    </location>
</feature>
<name>A0A314ZBX5_PRUYE</name>
<dbReference type="OrthoDB" id="1931671at2759"/>
<comment type="similarity">
    <text evidence="1">Belongs to the WEB family.</text>
</comment>
<feature type="compositionally biased region" description="Polar residues" evidence="4">
    <location>
        <begin position="109"/>
        <end position="118"/>
    </location>
</feature>
<feature type="compositionally biased region" description="Polar residues" evidence="4">
    <location>
        <begin position="32"/>
        <end position="58"/>
    </location>
</feature>
<dbReference type="GO" id="GO:0005829">
    <property type="term" value="C:cytosol"/>
    <property type="evidence" value="ECO:0007669"/>
    <property type="project" value="TreeGrafter"/>
</dbReference>
<evidence type="ECO:0000256" key="4">
    <source>
        <dbReference type="SAM" id="MobiDB-lite"/>
    </source>
</evidence>
<gene>
    <name evidence="5" type="ORF">Pyn_28970</name>
</gene>
<accession>A0A314ZBX5</accession>
<dbReference type="STRING" id="2094558.A0A314ZBX5"/>
<keyword evidence="2 3" id="KW-0175">Coiled coil</keyword>
<dbReference type="Pfam" id="PF05701">
    <property type="entry name" value="WEMBL"/>
    <property type="match status" value="1"/>
</dbReference>
<dbReference type="PANTHER" id="PTHR32054">
    <property type="entry name" value="HEAVY CHAIN, PUTATIVE, EXPRESSED-RELATED-RELATED"/>
    <property type="match status" value="1"/>
</dbReference>
<proteinExistence type="inferred from homology"/>
<feature type="coiled-coil region" evidence="3">
    <location>
        <begin position="356"/>
        <end position="411"/>
    </location>
</feature>
<dbReference type="GO" id="GO:0009903">
    <property type="term" value="P:chloroplast avoidance movement"/>
    <property type="evidence" value="ECO:0007669"/>
    <property type="project" value="TreeGrafter"/>
</dbReference>
<dbReference type="PANTHER" id="PTHR32054:SF31">
    <property type="entry name" value="PROTEIN WEAK CHLOROPLAST MOVEMENT UNDER BLUE LIGHT 1"/>
    <property type="match status" value="1"/>
</dbReference>
<feature type="compositionally biased region" description="Low complexity" evidence="4">
    <location>
        <begin position="65"/>
        <end position="79"/>
    </location>
</feature>
<evidence type="ECO:0000256" key="2">
    <source>
        <dbReference type="ARBA" id="ARBA00023054"/>
    </source>
</evidence>
<dbReference type="InterPro" id="IPR008545">
    <property type="entry name" value="Web"/>
</dbReference>
<evidence type="ECO:0000256" key="3">
    <source>
        <dbReference type="SAM" id="Coils"/>
    </source>
</evidence>
<feature type="compositionally biased region" description="Polar residues" evidence="4">
    <location>
        <begin position="80"/>
        <end position="91"/>
    </location>
</feature>